<evidence type="ECO:0000313" key="2">
    <source>
        <dbReference type="Proteomes" id="UP000000657"/>
    </source>
</evidence>
<dbReference type="EMBL" id="CT573213">
    <property type="protein sequence ID" value="CAJ62938.1"/>
    <property type="molecule type" value="Genomic_DNA"/>
</dbReference>
<reference evidence="1 2" key="1">
    <citation type="journal article" date="2007" name="Genome Res.">
        <title>Genome characteristics of facultatively symbiotic Frankia sp. strains reflect host range and host plant biogeography.</title>
        <authorList>
            <person name="Normand P."/>
            <person name="Lapierre P."/>
            <person name="Tisa L.S."/>
            <person name="Gogarten J.P."/>
            <person name="Alloisio N."/>
            <person name="Bagnarol E."/>
            <person name="Bassi C.A."/>
            <person name="Berry A.M."/>
            <person name="Bickhart D.M."/>
            <person name="Choisne N."/>
            <person name="Couloux A."/>
            <person name="Cournoyer B."/>
            <person name="Cruveiller S."/>
            <person name="Daubin V."/>
            <person name="Demange N."/>
            <person name="Francino M.P."/>
            <person name="Goltsman E."/>
            <person name="Huang Y."/>
            <person name="Kopp O.R."/>
            <person name="Labarre L."/>
            <person name="Lapidus A."/>
            <person name="Lavire C."/>
            <person name="Marechal J."/>
            <person name="Martinez M."/>
            <person name="Mastronunzio J.E."/>
            <person name="Mullin B.C."/>
            <person name="Niemann J."/>
            <person name="Pujic P."/>
            <person name="Rawnsley T."/>
            <person name="Rouy Z."/>
            <person name="Schenowitz C."/>
            <person name="Sellstedt A."/>
            <person name="Tavares F."/>
            <person name="Tomkins J.P."/>
            <person name="Vallenet D."/>
            <person name="Valverde C."/>
            <person name="Wall L.G."/>
            <person name="Wang Y."/>
            <person name="Medigue C."/>
            <person name="Benson D.R."/>
        </authorList>
    </citation>
    <scope>NUCLEOTIDE SEQUENCE [LARGE SCALE GENOMIC DNA]</scope>
    <source>
        <strain evidence="2">DSM 45986 / CECT 9034 / ACN14a</strain>
    </source>
</reference>
<dbReference type="Proteomes" id="UP000000657">
    <property type="component" value="Chromosome"/>
</dbReference>
<name>Q0RHT5_FRAAA</name>
<dbReference type="AlphaFoldDB" id="Q0RHT5"/>
<dbReference type="KEGG" id="fal:FRAAL4296"/>
<accession>Q0RHT5</accession>
<proteinExistence type="predicted"/>
<gene>
    <name evidence="1" type="ordered locus">FRAAL4296</name>
</gene>
<sequence length="105" mass="11074">MDENGQQDDAAELVIWGRSAGPSLGQFIVQFRNLRPNGKYAVLGQVGTTPNGSDLGQTGTIGSAPGGAWCSETFTGTNIWAALVYRAGGHQYVQAAQGYVEGRKQ</sequence>
<protein>
    <submittedName>
        <fullName evidence="1">Uncharacterized protein</fullName>
    </submittedName>
</protein>
<evidence type="ECO:0000313" key="1">
    <source>
        <dbReference type="EMBL" id="CAJ62938.1"/>
    </source>
</evidence>
<dbReference type="HOGENOM" id="CLU_2232612_0_0_11"/>
<organism evidence="1 2">
    <name type="scientific">Frankia alni (strain DSM 45986 / CECT 9034 / ACN14a)</name>
    <dbReference type="NCBI Taxonomy" id="326424"/>
    <lineage>
        <taxon>Bacteria</taxon>
        <taxon>Bacillati</taxon>
        <taxon>Actinomycetota</taxon>
        <taxon>Actinomycetes</taxon>
        <taxon>Frankiales</taxon>
        <taxon>Frankiaceae</taxon>
        <taxon>Frankia</taxon>
    </lineage>
</organism>
<keyword evidence="2" id="KW-1185">Reference proteome</keyword>
<dbReference type="STRING" id="326424.FRAAL4296"/>